<feature type="domain" description="Acyl-CoA dehydrogenase/oxidase C-terminal" evidence="6">
    <location>
        <begin position="226"/>
        <end position="363"/>
    </location>
</feature>
<dbReference type="GO" id="GO:0003995">
    <property type="term" value="F:acyl-CoA dehydrogenase activity"/>
    <property type="evidence" value="ECO:0007669"/>
    <property type="project" value="TreeGrafter"/>
</dbReference>
<dbReference type="Pfam" id="PF02770">
    <property type="entry name" value="Acyl-CoA_dh_M"/>
    <property type="match status" value="1"/>
</dbReference>
<evidence type="ECO:0000259" key="8">
    <source>
        <dbReference type="Pfam" id="PF02771"/>
    </source>
</evidence>
<dbReference type="KEGG" id="mbai:MB901379_02749"/>
<keyword evidence="4 5" id="KW-0274">FAD</keyword>
<sequence>MKISEVLAEECNFFDDLIGCRASEWDEQARIPTEVVRRAAESGLLCPQVPVAVGGRGFDSLHTGELAAHVGSRCSSLRSVMTSQGMAAWAIQRLGNKNQRNVFLPQLSGGKVAAVGFTEPNAGSNLSGISTSISCDGDVATVNGHKKWVTGSVYADFIVVFGRIGDGAAAIIVPTSAPGVRLEAITDGLGCRAAGHADIYLNDVRLPAENILGREPQSLPLITTIALQYGRISVAWGCVGILRACLDQAAGHARARRQSEKALVEHQLIKRYLAEIFVLEQTAAHLCEEASRAWDSAMPDLAMKVVLAKHVSSQNATKGAAMAVQILASAGAHSGDLVARAYRDSKLMEIIEGSTEISQLILSDYVMSLY</sequence>
<dbReference type="EMBL" id="LR130759">
    <property type="protein sequence ID" value="VDM89180.1"/>
    <property type="molecule type" value="Genomic_DNA"/>
</dbReference>
<dbReference type="InterPro" id="IPR046373">
    <property type="entry name" value="Acyl-CoA_Oxase/DH_mid-dom_sf"/>
</dbReference>
<evidence type="ECO:0000313" key="10">
    <source>
        <dbReference type="Proteomes" id="UP000269998"/>
    </source>
</evidence>
<dbReference type="Gene3D" id="2.40.110.10">
    <property type="entry name" value="Butyryl-CoA Dehydrogenase, subunit A, domain 2"/>
    <property type="match status" value="1"/>
</dbReference>
<dbReference type="PIRSF" id="PIRSF016578">
    <property type="entry name" value="HsaA"/>
    <property type="match status" value="1"/>
</dbReference>
<dbReference type="InterPro" id="IPR037069">
    <property type="entry name" value="AcylCoA_DH/ox_N_sf"/>
</dbReference>
<gene>
    <name evidence="9" type="primary">Acd_1</name>
    <name evidence="9" type="ORF">MB901379_02749</name>
</gene>
<feature type="domain" description="Acyl-CoA oxidase/dehydrogenase middle" evidence="7">
    <location>
        <begin position="114"/>
        <end position="204"/>
    </location>
</feature>
<dbReference type="InterPro" id="IPR036250">
    <property type="entry name" value="AcylCo_DH-like_C"/>
</dbReference>
<dbReference type="SUPFAM" id="SSF56645">
    <property type="entry name" value="Acyl-CoA dehydrogenase NM domain-like"/>
    <property type="match status" value="1"/>
</dbReference>
<dbReference type="Proteomes" id="UP000269998">
    <property type="component" value="Chromosome"/>
</dbReference>
<dbReference type="Pfam" id="PF02771">
    <property type="entry name" value="Acyl-CoA_dh_N"/>
    <property type="match status" value="1"/>
</dbReference>
<dbReference type="InterPro" id="IPR009075">
    <property type="entry name" value="AcylCo_DH/oxidase_C"/>
</dbReference>
<dbReference type="InterPro" id="IPR013786">
    <property type="entry name" value="AcylCoA_DH/ox_N"/>
</dbReference>
<name>A0A3S4BGA8_9MYCO</name>
<dbReference type="GO" id="GO:0050660">
    <property type="term" value="F:flavin adenine dinucleotide binding"/>
    <property type="evidence" value="ECO:0007669"/>
    <property type="project" value="InterPro"/>
</dbReference>
<evidence type="ECO:0000256" key="3">
    <source>
        <dbReference type="ARBA" id="ARBA00022630"/>
    </source>
</evidence>
<dbReference type="OrthoDB" id="8876745at2"/>
<evidence type="ECO:0000259" key="7">
    <source>
        <dbReference type="Pfam" id="PF02770"/>
    </source>
</evidence>
<accession>A0A3S4BGA8</accession>
<comment type="similarity">
    <text evidence="2 5">Belongs to the acyl-CoA dehydrogenase family.</text>
</comment>
<dbReference type="InterPro" id="IPR009100">
    <property type="entry name" value="AcylCoA_DH/oxidase_NM_dom_sf"/>
</dbReference>
<dbReference type="RefSeq" id="WP_158017112.1">
    <property type="nucleotide sequence ID" value="NZ_CBCSKE010000083.1"/>
</dbReference>
<protein>
    <submittedName>
        <fullName evidence="9">Glutaryl-CoA dehydrogenase</fullName>
        <ecNumber evidence="9">1.3.99.32</ecNumber>
    </submittedName>
</protein>
<keyword evidence="5 9" id="KW-0560">Oxidoreductase</keyword>
<keyword evidence="10" id="KW-1185">Reference proteome</keyword>
<dbReference type="GO" id="GO:0046359">
    <property type="term" value="P:butyrate catabolic process"/>
    <property type="evidence" value="ECO:0007669"/>
    <property type="project" value="TreeGrafter"/>
</dbReference>
<evidence type="ECO:0000256" key="4">
    <source>
        <dbReference type="ARBA" id="ARBA00022827"/>
    </source>
</evidence>
<evidence type="ECO:0000259" key="6">
    <source>
        <dbReference type="Pfam" id="PF00441"/>
    </source>
</evidence>
<feature type="domain" description="Acyl-CoA dehydrogenase/oxidase N-terminal" evidence="8">
    <location>
        <begin position="12"/>
        <end position="110"/>
    </location>
</feature>
<comment type="cofactor">
    <cofactor evidence="1 5">
        <name>FAD</name>
        <dbReference type="ChEBI" id="CHEBI:57692"/>
    </cofactor>
</comment>
<dbReference type="SUPFAM" id="SSF47203">
    <property type="entry name" value="Acyl-CoA dehydrogenase C-terminal domain-like"/>
    <property type="match status" value="1"/>
</dbReference>
<dbReference type="AlphaFoldDB" id="A0A3S4BGA8"/>
<dbReference type="Pfam" id="PF00441">
    <property type="entry name" value="Acyl-CoA_dh_1"/>
    <property type="match status" value="1"/>
</dbReference>
<evidence type="ECO:0000256" key="5">
    <source>
        <dbReference type="RuleBase" id="RU362125"/>
    </source>
</evidence>
<dbReference type="InterPro" id="IPR006091">
    <property type="entry name" value="Acyl-CoA_Oxase/DH_mid-dom"/>
</dbReference>
<evidence type="ECO:0000256" key="2">
    <source>
        <dbReference type="ARBA" id="ARBA00009347"/>
    </source>
</evidence>
<dbReference type="PANTHER" id="PTHR43884">
    <property type="entry name" value="ACYL-COA DEHYDROGENASE"/>
    <property type="match status" value="1"/>
</dbReference>
<proteinExistence type="inferred from homology"/>
<organism evidence="9 10">
    <name type="scientific">Mycobacterium basiliense</name>
    <dbReference type="NCBI Taxonomy" id="2094119"/>
    <lineage>
        <taxon>Bacteria</taxon>
        <taxon>Bacillati</taxon>
        <taxon>Actinomycetota</taxon>
        <taxon>Actinomycetes</taxon>
        <taxon>Mycobacteriales</taxon>
        <taxon>Mycobacteriaceae</taxon>
        <taxon>Mycobacterium</taxon>
    </lineage>
</organism>
<evidence type="ECO:0000313" key="9">
    <source>
        <dbReference type="EMBL" id="VDM89180.1"/>
    </source>
</evidence>
<dbReference type="GO" id="GO:0033539">
    <property type="term" value="P:fatty acid beta-oxidation using acyl-CoA dehydrogenase"/>
    <property type="evidence" value="ECO:0007669"/>
    <property type="project" value="TreeGrafter"/>
</dbReference>
<evidence type="ECO:0000256" key="1">
    <source>
        <dbReference type="ARBA" id="ARBA00001974"/>
    </source>
</evidence>
<dbReference type="Gene3D" id="1.20.140.10">
    <property type="entry name" value="Butyryl-CoA Dehydrogenase, subunit A, domain 3"/>
    <property type="match status" value="1"/>
</dbReference>
<reference evidence="10" key="1">
    <citation type="submission" date="2018-02" db="EMBL/GenBank/DDBJ databases">
        <authorList>
            <person name="Seth-Smith MB H."/>
            <person name="Seth-Smith H."/>
        </authorList>
    </citation>
    <scope>NUCLEOTIDE SEQUENCE [LARGE SCALE GENOMIC DNA]</scope>
</reference>
<dbReference type="CDD" id="cd00567">
    <property type="entry name" value="ACAD"/>
    <property type="match status" value="1"/>
</dbReference>
<dbReference type="EC" id="1.3.99.32" evidence="9"/>
<dbReference type="PANTHER" id="PTHR43884:SF12">
    <property type="entry name" value="ISOVALERYL-COA DEHYDROGENASE, MITOCHONDRIAL-RELATED"/>
    <property type="match status" value="1"/>
</dbReference>
<keyword evidence="3 5" id="KW-0285">Flavoprotein</keyword>
<dbReference type="Gene3D" id="1.10.540.10">
    <property type="entry name" value="Acyl-CoA dehydrogenase/oxidase, N-terminal domain"/>
    <property type="match status" value="1"/>
</dbReference>